<protein>
    <recommendedName>
        <fullName evidence="1">Multi-ubiquitin domain-containing protein</fullName>
    </recommendedName>
</protein>
<accession>A0A4P7XJS1</accession>
<evidence type="ECO:0000259" key="1">
    <source>
        <dbReference type="Pfam" id="PF14452"/>
    </source>
</evidence>
<dbReference type="EMBL" id="CP031093">
    <property type="protein sequence ID" value="QCF26127.1"/>
    <property type="molecule type" value="Genomic_DNA"/>
</dbReference>
<dbReference type="Proteomes" id="UP000298049">
    <property type="component" value="Chromosome"/>
</dbReference>
<reference evidence="2 3" key="1">
    <citation type="submission" date="2018-07" db="EMBL/GenBank/DDBJ databases">
        <title>Marsedoiliclastica nanhaica gen. nov. sp. nov., a novel marine hydrocarbonoclastic bacterium isolated from an in-situ enriched hydrocarbon-degrading consortium in deep-sea sediment.</title>
        <authorList>
            <person name="Dong C."/>
            <person name="Ma T."/>
            <person name="Liu R."/>
            <person name="Shao Z."/>
        </authorList>
    </citation>
    <scope>NUCLEOTIDE SEQUENCE [LARGE SCALE GENOMIC DNA]</scope>
    <source>
        <strain evidence="3">soil36-7</strain>
    </source>
</reference>
<gene>
    <name evidence="2" type="ORF">soil367_09390</name>
</gene>
<dbReference type="Pfam" id="PF14462">
    <property type="entry name" value="Prok-E2_E"/>
    <property type="match status" value="1"/>
</dbReference>
<dbReference type="Pfam" id="PF14452">
    <property type="entry name" value="Multi_ubiq"/>
    <property type="match status" value="2"/>
</dbReference>
<evidence type="ECO:0000313" key="2">
    <source>
        <dbReference type="EMBL" id="QCF26127.1"/>
    </source>
</evidence>
<organism evidence="2 3">
    <name type="scientific">Hydrocarboniclastica marina</name>
    <dbReference type="NCBI Taxonomy" id="2259620"/>
    <lineage>
        <taxon>Bacteria</taxon>
        <taxon>Pseudomonadati</taxon>
        <taxon>Pseudomonadota</taxon>
        <taxon>Gammaproteobacteria</taxon>
        <taxon>Alteromonadales</taxon>
        <taxon>Alteromonadaceae</taxon>
        <taxon>Hydrocarboniclastica</taxon>
    </lineage>
</organism>
<feature type="domain" description="Multi-ubiquitin" evidence="1">
    <location>
        <begin position="57"/>
        <end position="115"/>
    </location>
</feature>
<dbReference type="InterPro" id="IPR027802">
    <property type="entry name" value="Multi-ubiquitin_dom"/>
</dbReference>
<feature type="domain" description="Multi-ubiquitin" evidence="1">
    <location>
        <begin position="123"/>
        <end position="186"/>
    </location>
</feature>
<proteinExistence type="predicted"/>
<keyword evidence="3" id="KW-1185">Reference proteome</keyword>
<dbReference type="InterPro" id="IPR025701">
    <property type="entry name" value="UBQ-conjugat_E2_E"/>
</dbReference>
<dbReference type="OrthoDB" id="256126at2"/>
<evidence type="ECO:0000313" key="3">
    <source>
        <dbReference type="Proteomes" id="UP000298049"/>
    </source>
</evidence>
<dbReference type="KEGG" id="hmi:soil367_09390"/>
<name>A0A4P7XJS1_9ALTE</name>
<sequence length="399" mass="44788">MSRSAIKRLFDMNSIIPPNQERIERENIALSRKEGRLLRPADHYLIQVLDPSFQGDLVEIDDPVPTGRQVLTAAGKIPAERHLLLLIDDKGVLEEVNLDEPVDVYQRGVEQFIAFDSDRLFYVALNGRRFPWGQASIREDVLRQVGGIAEDHAIWLERRNEPDQILADGQSVDLDEPGLEKLYTQPKNWQLNVQGVMVDSGQPTILARDALKAAGFNPDKGWILVLKVKGEPKQSINMDDVVDLRKPGIEKIRLTPAEINNGEAAAVSALDFSLLEQDVAYLKHLGLNWETRLAGARRWLIIRDYALPSGYNHAQVDLAIEIPTAYPDAKLDMFFVHPALTLANGSGIGQTESRENILGSVFQRWSRHLNGITRWNPLTDSVITHLAVVEESLLREVGQ</sequence>
<dbReference type="AlphaFoldDB" id="A0A4P7XJS1"/>